<feature type="transmembrane region" description="Helical" evidence="1">
    <location>
        <begin position="12"/>
        <end position="31"/>
    </location>
</feature>
<keyword evidence="1" id="KW-0472">Membrane</keyword>
<dbReference type="EMBL" id="CAJNRE010005937">
    <property type="protein sequence ID" value="CAF2051320.1"/>
    <property type="molecule type" value="Genomic_DNA"/>
</dbReference>
<dbReference type="EMBL" id="CAJOBI010000206">
    <property type="protein sequence ID" value="CAF3804505.1"/>
    <property type="molecule type" value="Genomic_DNA"/>
</dbReference>
<gene>
    <name evidence="5" type="ORF">BYL167_LOCUS2808</name>
    <name evidence="3" type="ORF">CJN711_LOCUS24296</name>
    <name evidence="7" type="ORF">GIL414_LOCUS1964</name>
    <name evidence="2" type="ORF">KQP761_LOCUS4917</name>
    <name evidence="4" type="ORF">MBJ925_LOCUS13074</name>
    <name evidence="6" type="ORF">SMN809_LOCUS1368</name>
</gene>
<evidence type="ECO:0000313" key="7">
    <source>
        <dbReference type="EMBL" id="CAF3816664.1"/>
    </source>
</evidence>
<dbReference type="Proteomes" id="UP000663824">
    <property type="component" value="Unassembled WGS sequence"/>
</dbReference>
<dbReference type="EMBL" id="CAJNOV010011369">
    <property type="protein sequence ID" value="CAF1445789.1"/>
    <property type="molecule type" value="Genomic_DNA"/>
</dbReference>
<evidence type="ECO:0000313" key="4">
    <source>
        <dbReference type="EMBL" id="CAF2051320.1"/>
    </source>
</evidence>
<keyword evidence="1" id="KW-1133">Transmembrane helix</keyword>
<dbReference type="EMBL" id="CAJNOW010001096">
    <property type="protein sequence ID" value="CAF1304145.1"/>
    <property type="molecule type" value="Genomic_DNA"/>
</dbReference>
<evidence type="ECO:0000313" key="5">
    <source>
        <dbReference type="EMBL" id="CAF3797557.1"/>
    </source>
</evidence>
<dbReference type="Proteomes" id="UP000681967">
    <property type="component" value="Unassembled WGS sequence"/>
</dbReference>
<keyword evidence="1" id="KW-0812">Transmembrane</keyword>
<sequence length="342" mass="39538">MKLFFLTRNYGRCLSSICGGFLGSFIFYIALDIFTRTSFIFKTFDVNYRQRPECICSRPKLPHLSSRILLNDKQPSFCSLYSSQRGPHQRIISVSLFAPKDVQIFDLHRTLNYLRLLIKDVHAIYSDGYILRVYHEDKINAADIICPIECEHSNVDFCNMQNKMFIPPEIWRFIPAGDPLVDIMISRNLDSALTKRERAAVNEWLASKKSFHVMRDHPTHKMRMLGGTWGFRPSLNRSLSRLILNKIHNRELIKQYIGRADQLFLSSHVWPFATSSLLIHDSFYCMSTLGHKTEPFPTQRPSANATNCYVGCARTCCGQGKLPFGPCPKQCRPKNHPEWTYC</sequence>
<accession>A0A815E181</accession>
<evidence type="ECO:0000313" key="6">
    <source>
        <dbReference type="EMBL" id="CAF3804505.1"/>
    </source>
</evidence>
<proteinExistence type="predicted"/>
<dbReference type="EMBL" id="CAJOBJ010000356">
    <property type="protein sequence ID" value="CAF3816664.1"/>
    <property type="molecule type" value="Genomic_DNA"/>
</dbReference>
<comment type="caution">
    <text evidence="2">The sequence shown here is derived from an EMBL/GenBank/DDBJ whole genome shotgun (WGS) entry which is preliminary data.</text>
</comment>
<dbReference type="OrthoDB" id="204305at2759"/>
<evidence type="ECO:0000313" key="2">
    <source>
        <dbReference type="EMBL" id="CAF1304145.1"/>
    </source>
</evidence>
<name>A0A815E181_9BILA</name>
<dbReference type="Proteomes" id="UP000663855">
    <property type="component" value="Unassembled WGS sequence"/>
</dbReference>
<dbReference type="Proteomes" id="UP000663834">
    <property type="component" value="Unassembled WGS sequence"/>
</dbReference>
<dbReference type="EMBL" id="CAJOBH010000510">
    <property type="protein sequence ID" value="CAF3797557.1"/>
    <property type="molecule type" value="Genomic_DNA"/>
</dbReference>
<dbReference type="Proteomes" id="UP000676336">
    <property type="component" value="Unassembled WGS sequence"/>
</dbReference>
<organism evidence="2 8">
    <name type="scientific">Rotaria magnacalcarata</name>
    <dbReference type="NCBI Taxonomy" id="392030"/>
    <lineage>
        <taxon>Eukaryota</taxon>
        <taxon>Metazoa</taxon>
        <taxon>Spiralia</taxon>
        <taxon>Gnathifera</taxon>
        <taxon>Rotifera</taxon>
        <taxon>Eurotatoria</taxon>
        <taxon>Bdelloidea</taxon>
        <taxon>Philodinida</taxon>
        <taxon>Philodinidae</taxon>
        <taxon>Rotaria</taxon>
    </lineage>
</organism>
<evidence type="ECO:0000313" key="3">
    <source>
        <dbReference type="EMBL" id="CAF1445789.1"/>
    </source>
</evidence>
<dbReference type="Proteomes" id="UP000681720">
    <property type="component" value="Unassembled WGS sequence"/>
</dbReference>
<evidence type="ECO:0000256" key="1">
    <source>
        <dbReference type="SAM" id="Phobius"/>
    </source>
</evidence>
<reference evidence="2" key="1">
    <citation type="submission" date="2021-02" db="EMBL/GenBank/DDBJ databases">
        <authorList>
            <person name="Nowell W R."/>
        </authorList>
    </citation>
    <scope>NUCLEOTIDE SEQUENCE</scope>
</reference>
<dbReference type="AlphaFoldDB" id="A0A815E181"/>
<evidence type="ECO:0000313" key="8">
    <source>
        <dbReference type="Proteomes" id="UP000663834"/>
    </source>
</evidence>
<protein>
    <submittedName>
        <fullName evidence="2">Uncharacterized protein</fullName>
    </submittedName>
</protein>